<dbReference type="EMBL" id="CYRX01000031">
    <property type="protein sequence ID" value="CUH61093.1"/>
    <property type="molecule type" value="Genomic_DNA"/>
</dbReference>
<evidence type="ECO:0008006" key="3">
    <source>
        <dbReference type="Google" id="ProtNLM"/>
    </source>
</evidence>
<dbReference type="Pfam" id="PF20044">
    <property type="entry name" value="DUF6446"/>
    <property type="match status" value="1"/>
</dbReference>
<evidence type="ECO:0000313" key="2">
    <source>
        <dbReference type="Proteomes" id="UP000051298"/>
    </source>
</evidence>
<dbReference type="Proteomes" id="UP000051298">
    <property type="component" value="Unassembled WGS sequence"/>
</dbReference>
<protein>
    <recommendedName>
        <fullName evidence="3">Histidine kinase</fullName>
    </recommendedName>
</protein>
<dbReference type="InterPro" id="IPR045616">
    <property type="entry name" value="DUF6446"/>
</dbReference>
<accession>A0A0P1F0J9</accession>
<dbReference type="STRING" id="266809.PM03_11135"/>
<proteinExistence type="predicted"/>
<sequence length="174" mass="18256">MGKFVVMLLLGTALAAGVGIWYTNHSAYWAPMENVTLQATPVGGAAPEPFGVSDVTAIRSASSPLGFRACFTTTSSPAFMSERFEVLENVAPTVPPSWFDCFDAPAIGEALASGGALAFLGQENIAYGVNRVIAVLPDGRGFAWHELNNCGKKAYDGSPVGDACPDRATFKGDF</sequence>
<gene>
    <name evidence="1" type="ORF">THS5294_02393</name>
</gene>
<dbReference type="AlphaFoldDB" id="A0A0P1F0J9"/>
<organism evidence="1 2">
    <name type="scientific">Thalassobacter stenotrophicus</name>
    <dbReference type="NCBI Taxonomy" id="266809"/>
    <lineage>
        <taxon>Bacteria</taxon>
        <taxon>Pseudomonadati</taxon>
        <taxon>Pseudomonadota</taxon>
        <taxon>Alphaproteobacteria</taxon>
        <taxon>Rhodobacterales</taxon>
        <taxon>Roseobacteraceae</taxon>
        <taxon>Thalassobacter</taxon>
    </lineage>
</organism>
<evidence type="ECO:0000313" key="1">
    <source>
        <dbReference type="EMBL" id="CUH61093.1"/>
    </source>
</evidence>
<dbReference type="eggNOG" id="ENOG50300PA">
    <property type="taxonomic scope" value="Bacteria"/>
</dbReference>
<name>A0A0P1F0J9_9RHOB</name>
<reference evidence="1 2" key="1">
    <citation type="submission" date="2015-09" db="EMBL/GenBank/DDBJ databases">
        <authorList>
            <consortium name="Swine Surveillance"/>
        </authorList>
    </citation>
    <scope>NUCLEOTIDE SEQUENCE [LARGE SCALE GENOMIC DNA]</scope>
    <source>
        <strain evidence="1 2">CECT 5294</strain>
    </source>
</reference>
<dbReference type="RefSeq" id="WP_058123918.1">
    <property type="nucleotide sequence ID" value="NZ_CYRX01000031.1"/>
</dbReference>